<keyword evidence="5 6" id="KW-0472">Membrane</keyword>
<keyword evidence="4 6" id="KW-1133">Transmembrane helix</keyword>
<keyword evidence="8" id="KW-1185">Reference proteome</keyword>
<dbReference type="Pfam" id="PF03788">
    <property type="entry name" value="LrgA"/>
    <property type="match status" value="1"/>
</dbReference>
<comment type="subcellular location">
    <subcellularLocation>
        <location evidence="1">Cell membrane</location>
        <topology evidence="1">Multi-pass membrane protein</topology>
    </subcellularLocation>
</comment>
<keyword evidence="2" id="KW-1003">Cell membrane</keyword>
<dbReference type="EMBL" id="JAQQXP010000001">
    <property type="protein sequence ID" value="MDC8830162.1"/>
    <property type="molecule type" value="Genomic_DNA"/>
</dbReference>
<evidence type="ECO:0000313" key="8">
    <source>
        <dbReference type="Proteomes" id="UP001218788"/>
    </source>
</evidence>
<dbReference type="InterPro" id="IPR005538">
    <property type="entry name" value="LrgA/CidA"/>
</dbReference>
<keyword evidence="3 6" id="KW-0812">Transmembrane</keyword>
<protein>
    <submittedName>
        <fullName evidence="7">CidA/LrgA family protein</fullName>
    </submittedName>
</protein>
<gene>
    <name evidence="7" type="ORF">OIK42_05235</name>
</gene>
<dbReference type="PANTHER" id="PTHR33931">
    <property type="entry name" value="HOLIN-LIKE PROTEIN CIDA-RELATED"/>
    <property type="match status" value="1"/>
</dbReference>
<evidence type="ECO:0000256" key="6">
    <source>
        <dbReference type="SAM" id="Phobius"/>
    </source>
</evidence>
<name>A0ABT5KZV6_9ALTE</name>
<feature type="transmembrane region" description="Helical" evidence="6">
    <location>
        <begin position="9"/>
        <end position="28"/>
    </location>
</feature>
<evidence type="ECO:0000256" key="2">
    <source>
        <dbReference type="ARBA" id="ARBA00022475"/>
    </source>
</evidence>
<reference evidence="7 8" key="1">
    <citation type="submission" date="2022-10" db="EMBL/GenBank/DDBJ databases">
        <title>Alteromonas sp. chi3 Genome sequencing.</title>
        <authorList>
            <person name="Park S."/>
        </authorList>
    </citation>
    <scope>NUCLEOTIDE SEQUENCE [LARGE SCALE GENOMIC DNA]</scope>
    <source>
        <strain evidence="8">chi3</strain>
    </source>
</reference>
<proteinExistence type="predicted"/>
<organism evidence="7 8">
    <name type="scientific">Alteromonas gilva</name>
    <dbReference type="NCBI Taxonomy" id="2987522"/>
    <lineage>
        <taxon>Bacteria</taxon>
        <taxon>Pseudomonadati</taxon>
        <taxon>Pseudomonadota</taxon>
        <taxon>Gammaproteobacteria</taxon>
        <taxon>Alteromonadales</taxon>
        <taxon>Alteromonadaceae</taxon>
        <taxon>Alteromonas/Salinimonas group</taxon>
        <taxon>Alteromonas</taxon>
    </lineage>
</organism>
<feature type="transmembrane region" description="Helical" evidence="6">
    <location>
        <begin position="34"/>
        <end position="51"/>
    </location>
</feature>
<evidence type="ECO:0000313" key="7">
    <source>
        <dbReference type="EMBL" id="MDC8830162.1"/>
    </source>
</evidence>
<dbReference type="Proteomes" id="UP001218788">
    <property type="component" value="Unassembled WGS sequence"/>
</dbReference>
<evidence type="ECO:0000256" key="1">
    <source>
        <dbReference type="ARBA" id="ARBA00004651"/>
    </source>
</evidence>
<dbReference type="PANTHER" id="PTHR33931:SF2">
    <property type="entry name" value="HOLIN-LIKE PROTEIN CIDA"/>
    <property type="match status" value="1"/>
</dbReference>
<accession>A0ABT5KZV6</accession>
<feature type="transmembrane region" description="Helical" evidence="6">
    <location>
        <begin position="63"/>
        <end position="82"/>
    </location>
</feature>
<evidence type="ECO:0000256" key="5">
    <source>
        <dbReference type="ARBA" id="ARBA00023136"/>
    </source>
</evidence>
<feature type="transmembrane region" description="Helical" evidence="6">
    <location>
        <begin position="88"/>
        <end position="115"/>
    </location>
</feature>
<dbReference type="RefSeq" id="WP_273638921.1">
    <property type="nucleotide sequence ID" value="NZ_JAQQXP010000001.1"/>
</dbReference>
<evidence type="ECO:0000256" key="4">
    <source>
        <dbReference type="ARBA" id="ARBA00022989"/>
    </source>
</evidence>
<sequence>MQQLTASMAGWLVIIACYLVGEFLVLVFNAPVPGALAGLLILLTILLLRQRSTPAISRAAQPLLTHMSVLFVPAVIGVGLFWDIVLSNVLGITLALVVTTVVSLGLTGWVAQWLLDKRGQN</sequence>
<comment type="caution">
    <text evidence="7">The sequence shown here is derived from an EMBL/GenBank/DDBJ whole genome shotgun (WGS) entry which is preliminary data.</text>
</comment>
<evidence type="ECO:0000256" key="3">
    <source>
        <dbReference type="ARBA" id="ARBA00022692"/>
    </source>
</evidence>